<gene>
    <name evidence="1" type="ORF">MHY01S_17170</name>
</gene>
<evidence type="ECO:0000313" key="2">
    <source>
        <dbReference type="Proteomes" id="UP000321197"/>
    </source>
</evidence>
<dbReference type="Proteomes" id="UP000321197">
    <property type="component" value="Unassembled WGS sequence"/>
</dbReference>
<dbReference type="OrthoDB" id="25762at2"/>
<protein>
    <submittedName>
        <fullName evidence="1">Uncharacterized protein</fullName>
    </submittedName>
</protein>
<proteinExistence type="predicted"/>
<dbReference type="AlphaFoldDB" id="A0A511R1R3"/>
<reference evidence="1 2" key="1">
    <citation type="submission" date="2019-07" db="EMBL/GenBank/DDBJ databases">
        <title>Whole genome shotgun sequence of Meiothermus hypogaeus NBRC 106114.</title>
        <authorList>
            <person name="Hosoyama A."/>
            <person name="Uohara A."/>
            <person name="Ohji S."/>
            <person name="Ichikawa N."/>
        </authorList>
    </citation>
    <scope>NUCLEOTIDE SEQUENCE [LARGE SCALE GENOMIC DNA]</scope>
    <source>
        <strain evidence="1 2">NBRC 106114</strain>
    </source>
</reference>
<comment type="caution">
    <text evidence="1">The sequence shown here is derived from an EMBL/GenBank/DDBJ whole genome shotgun (WGS) entry which is preliminary data.</text>
</comment>
<sequence>MASAVKREVWQDVEVNLELSLEFDPEEFSRRYPGLSLVLAELLIGPPRRWRDPAELLPYAGCKSLEARLPHLRFSPLETRPLGQALDKLFTTIEFSIVGHKVITVPPPHKAIELPEGWRARSGVWLCHQPLG</sequence>
<accession>A0A511R1R3</accession>
<dbReference type="EMBL" id="BJXL01000050">
    <property type="protein sequence ID" value="GEM83551.1"/>
    <property type="molecule type" value="Genomic_DNA"/>
</dbReference>
<organism evidence="1 2">
    <name type="scientific">Meiothermus hypogaeus NBRC 106114</name>
    <dbReference type="NCBI Taxonomy" id="1227553"/>
    <lineage>
        <taxon>Bacteria</taxon>
        <taxon>Thermotogati</taxon>
        <taxon>Deinococcota</taxon>
        <taxon>Deinococci</taxon>
        <taxon>Thermales</taxon>
        <taxon>Thermaceae</taxon>
        <taxon>Meiothermus</taxon>
    </lineage>
</organism>
<name>A0A511R1R3_9DEIN</name>
<evidence type="ECO:0000313" key="1">
    <source>
        <dbReference type="EMBL" id="GEM83551.1"/>
    </source>
</evidence>